<dbReference type="SUPFAM" id="SSF82544">
    <property type="entry name" value="GckA/TtuD-like"/>
    <property type="match status" value="1"/>
</dbReference>
<sequence>MREKAEDIFRAGIQAVQPQEIMPQWIQKRDNALFVKGEKIDLDTIGHVYLIGAGKAAAAMAQVLEDILGDALTSGIIAVKYGHVLPLKKIKILQAAHPVPDENSVAAVNEILKFAEKTTEKDLVFFLLSGGASSILTDFPDGSNLGEIRELFENLLQCGANINEINCVRKQLSKIKGGGLAKAIYPSRLISFIISDVPNNDISTIGSGLTVPKLYSHDSAKDILKKYQIYDELSENLKRSIDVGKQKTEEAVFTKTVNYIIADNEMAVNAAAGKAEDLGYKVIIQSEVMEGLAVDVAEKITQKANSIKADNPVCFIYGGETTVEVNNKQGIGGRSQHLALAALLNIDKDKQITLLAGGTDGGDGPTNVAGAIIDNSTVENAAQKNVNPKDFLAQNNSCHFFKETGGHINTGPTNTNVMDLVIVLVDNPC</sequence>
<dbReference type="PANTHER" id="PTHR12227">
    <property type="entry name" value="GLYCERATE KINASE"/>
    <property type="match status" value="1"/>
</dbReference>
<dbReference type="Pfam" id="PF05161">
    <property type="entry name" value="MOFRL"/>
    <property type="match status" value="1"/>
</dbReference>
<comment type="caution">
    <text evidence="3">The sequence shown here is derived from an EMBL/GenBank/DDBJ whole genome shotgun (WGS) entry which is preliminary data.</text>
</comment>
<evidence type="ECO:0000259" key="1">
    <source>
        <dbReference type="Pfam" id="PF05161"/>
    </source>
</evidence>
<feature type="domain" description="MOFRL" evidence="1">
    <location>
        <begin position="313"/>
        <end position="419"/>
    </location>
</feature>
<accession>A0ABW4IHF2</accession>
<proteinExistence type="predicted"/>
<keyword evidence="4" id="KW-1185">Reference proteome</keyword>
<feature type="domain" description="MOFRL-associated" evidence="2">
    <location>
        <begin position="5"/>
        <end position="240"/>
    </location>
</feature>
<dbReference type="InterPro" id="IPR039760">
    <property type="entry name" value="MOFRL_protein"/>
</dbReference>
<keyword evidence="3" id="KW-0418">Kinase</keyword>
<evidence type="ECO:0000313" key="3">
    <source>
        <dbReference type="EMBL" id="MFD1631419.1"/>
    </source>
</evidence>
<keyword evidence="3" id="KW-0808">Transferase</keyword>
<name>A0ABW4IHF2_9SPHI</name>
<dbReference type="InterPro" id="IPR025286">
    <property type="entry name" value="MOFRL_assoc_dom"/>
</dbReference>
<dbReference type="Proteomes" id="UP001597118">
    <property type="component" value="Unassembled WGS sequence"/>
</dbReference>
<dbReference type="PANTHER" id="PTHR12227:SF0">
    <property type="entry name" value="GLYCERATE KINASE"/>
    <property type="match status" value="1"/>
</dbReference>
<dbReference type="Gene3D" id="3.40.1480.10">
    <property type="entry name" value="MOFRL domain"/>
    <property type="match status" value="1"/>
</dbReference>
<dbReference type="RefSeq" id="WP_379663787.1">
    <property type="nucleotide sequence ID" value="NZ_JBHUDG010000047.1"/>
</dbReference>
<dbReference type="EMBL" id="JBHUDG010000047">
    <property type="protein sequence ID" value="MFD1631419.1"/>
    <property type="molecule type" value="Genomic_DNA"/>
</dbReference>
<organism evidence="3 4">
    <name type="scientific">Pseudopedobacter beijingensis</name>
    <dbReference type="NCBI Taxonomy" id="1207056"/>
    <lineage>
        <taxon>Bacteria</taxon>
        <taxon>Pseudomonadati</taxon>
        <taxon>Bacteroidota</taxon>
        <taxon>Sphingobacteriia</taxon>
        <taxon>Sphingobacteriales</taxon>
        <taxon>Sphingobacteriaceae</taxon>
        <taxon>Pseudopedobacter</taxon>
    </lineage>
</organism>
<dbReference type="InterPro" id="IPR007835">
    <property type="entry name" value="MOFRL"/>
</dbReference>
<evidence type="ECO:0000313" key="4">
    <source>
        <dbReference type="Proteomes" id="UP001597118"/>
    </source>
</evidence>
<dbReference type="InterPro" id="IPR037035">
    <property type="entry name" value="GK-like_C_sf"/>
</dbReference>
<reference evidence="4" key="1">
    <citation type="journal article" date="2019" name="Int. J. Syst. Evol. Microbiol.">
        <title>The Global Catalogue of Microorganisms (GCM) 10K type strain sequencing project: providing services to taxonomists for standard genome sequencing and annotation.</title>
        <authorList>
            <consortium name="The Broad Institute Genomics Platform"/>
            <consortium name="The Broad Institute Genome Sequencing Center for Infectious Disease"/>
            <person name="Wu L."/>
            <person name="Ma J."/>
        </authorList>
    </citation>
    <scope>NUCLEOTIDE SEQUENCE [LARGE SCALE GENOMIC DNA]</scope>
    <source>
        <strain evidence="4">CCUG 53762</strain>
    </source>
</reference>
<dbReference type="Gene3D" id="3.40.50.10180">
    <property type="entry name" value="Glycerate kinase, MOFRL-like N-terminal domain"/>
    <property type="match status" value="1"/>
</dbReference>
<dbReference type="Pfam" id="PF13660">
    <property type="entry name" value="DUF4147"/>
    <property type="match status" value="1"/>
</dbReference>
<dbReference type="InterPro" id="IPR038614">
    <property type="entry name" value="GK_N_sf"/>
</dbReference>
<evidence type="ECO:0000259" key="2">
    <source>
        <dbReference type="Pfam" id="PF13660"/>
    </source>
</evidence>
<dbReference type="GO" id="GO:0016301">
    <property type="term" value="F:kinase activity"/>
    <property type="evidence" value="ECO:0007669"/>
    <property type="project" value="UniProtKB-KW"/>
</dbReference>
<gene>
    <name evidence="3" type="ORF">ACFSAH_16215</name>
</gene>
<protein>
    <submittedName>
        <fullName evidence="3">Glycerate kinase</fullName>
    </submittedName>
</protein>